<accession>A0AAJ0C3L2</accession>
<keyword evidence="2" id="KW-1185">Reference proteome</keyword>
<dbReference type="GeneID" id="85316210"/>
<evidence type="ECO:0000313" key="2">
    <source>
        <dbReference type="Proteomes" id="UP001244011"/>
    </source>
</evidence>
<gene>
    <name evidence="1" type="ORF">QBC33DRAFT_73745</name>
</gene>
<dbReference type="RefSeq" id="XP_060283214.1">
    <property type="nucleotide sequence ID" value="XM_060433023.1"/>
</dbReference>
<dbReference type="EMBL" id="MU839009">
    <property type="protein sequence ID" value="KAK1767001.1"/>
    <property type="molecule type" value="Genomic_DNA"/>
</dbReference>
<evidence type="ECO:0000313" key="1">
    <source>
        <dbReference type="EMBL" id="KAK1767001.1"/>
    </source>
</evidence>
<name>A0AAJ0C3L2_9PEZI</name>
<proteinExistence type="predicted"/>
<organism evidence="1 2">
    <name type="scientific">Phialemonium atrogriseum</name>
    <dbReference type="NCBI Taxonomy" id="1093897"/>
    <lineage>
        <taxon>Eukaryota</taxon>
        <taxon>Fungi</taxon>
        <taxon>Dikarya</taxon>
        <taxon>Ascomycota</taxon>
        <taxon>Pezizomycotina</taxon>
        <taxon>Sordariomycetes</taxon>
        <taxon>Sordariomycetidae</taxon>
        <taxon>Cephalothecales</taxon>
        <taxon>Cephalothecaceae</taxon>
        <taxon>Phialemonium</taxon>
    </lineage>
</organism>
<comment type="caution">
    <text evidence="1">The sequence shown here is derived from an EMBL/GenBank/DDBJ whole genome shotgun (WGS) entry which is preliminary data.</text>
</comment>
<protein>
    <submittedName>
        <fullName evidence="1">Uncharacterized protein</fullName>
    </submittedName>
</protein>
<reference evidence="1" key="1">
    <citation type="submission" date="2023-06" db="EMBL/GenBank/DDBJ databases">
        <title>Genome-scale phylogeny and comparative genomics of the fungal order Sordariales.</title>
        <authorList>
            <consortium name="Lawrence Berkeley National Laboratory"/>
            <person name="Hensen N."/>
            <person name="Bonometti L."/>
            <person name="Westerberg I."/>
            <person name="Brannstrom I.O."/>
            <person name="Guillou S."/>
            <person name="Cros-Aarteil S."/>
            <person name="Calhoun S."/>
            <person name="Haridas S."/>
            <person name="Kuo A."/>
            <person name="Mondo S."/>
            <person name="Pangilinan J."/>
            <person name="Riley R."/>
            <person name="Labutti K."/>
            <person name="Andreopoulos B."/>
            <person name="Lipzen A."/>
            <person name="Chen C."/>
            <person name="Yanf M."/>
            <person name="Daum C."/>
            <person name="Ng V."/>
            <person name="Clum A."/>
            <person name="Steindorff A."/>
            <person name="Ohm R."/>
            <person name="Martin F."/>
            <person name="Silar P."/>
            <person name="Natvig D."/>
            <person name="Lalanne C."/>
            <person name="Gautier V."/>
            <person name="Ament-Velasquez S.L."/>
            <person name="Kruys A."/>
            <person name="Hutchinson M.I."/>
            <person name="Powell A.J."/>
            <person name="Barry K."/>
            <person name="Miller A.N."/>
            <person name="Grigoriev I.V."/>
            <person name="Debuchy R."/>
            <person name="Gladieux P."/>
            <person name="Thoren M.H."/>
            <person name="Johannesson H."/>
        </authorList>
    </citation>
    <scope>NUCLEOTIDE SEQUENCE</scope>
    <source>
        <strain evidence="1">8032-3</strain>
    </source>
</reference>
<dbReference type="Proteomes" id="UP001244011">
    <property type="component" value="Unassembled WGS sequence"/>
</dbReference>
<sequence length="76" mass="8400">MVNLQKEWLVVFFALRSSLPSLALFVLNSGRVANPLLPGRGSRSREQVPPLHPLPRLPPSRSSVIARDCGGVHLYK</sequence>
<dbReference type="AlphaFoldDB" id="A0AAJ0C3L2"/>